<protein>
    <submittedName>
        <fullName evidence="1">Uncharacterized protein</fullName>
    </submittedName>
</protein>
<reference evidence="1 2" key="1">
    <citation type="journal article" date="2014" name="PLoS Genet.">
        <title>Phylogenetically driven sequencing of extremely halophilic archaea reveals strategies for static and dynamic osmo-response.</title>
        <authorList>
            <person name="Becker E.A."/>
            <person name="Seitzer P.M."/>
            <person name="Tritt A."/>
            <person name="Larsen D."/>
            <person name="Krusor M."/>
            <person name="Yao A.I."/>
            <person name="Wu D."/>
            <person name="Madern D."/>
            <person name="Eisen J.A."/>
            <person name="Darling A.E."/>
            <person name="Facciotti M.T."/>
        </authorList>
    </citation>
    <scope>NUCLEOTIDE SEQUENCE [LARGE SCALE GENOMIC DNA]</scope>
    <source>
        <strain evidence="1 2">JCM 10478</strain>
    </source>
</reference>
<evidence type="ECO:0000313" key="2">
    <source>
        <dbReference type="Proteomes" id="UP000011632"/>
    </source>
</evidence>
<proteinExistence type="predicted"/>
<organism evidence="1 2">
    <name type="scientific">Natrinema versiforme JCM 10478</name>
    <dbReference type="NCBI Taxonomy" id="1227496"/>
    <lineage>
        <taxon>Archaea</taxon>
        <taxon>Methanobacteriati</taxon>
        <taxon>Methanobacteriota</taxon>
        <taxon>Stenosarchaea group</taxon>
        <taxon>Halobacteria</taxon>
        <taxon>Halobacteriales</taxon>
        <taxon>Natrialbaceae</taxon>
        <taxon>Natrinema</taxon>
    </lineage>
</organism>
<accession>L9Y3E7</accession>
<dbReference type="AlphaFoldDB" id="L9Y3E7"/>
<name>L9Y3E7_9EURY</name>
<dbReference type="OrthoDB" id="226348at2157"/>
<dbReference type="Proteomes" id="UP000011632">
    <property type="component" value="Unassembled WGS sequence"/>
</dbReference>
<dbReference type="STRING" id="1227496.C489_07615"/>
<dbReference type="EMBL" id="AOID01000022">
    <property type="protein sequence ID" value="ELY68550.1"/>
    <property type="molecule type" value="Genomic_DNA"/>
</dbReference>
<comment type="caution">
    <text evidence="1">The sequence shown here is derived from an EMBL/GenBank/DDBJ whole genome shotgun (WGS) entry which is preliminary data.</text>
</comment>
<gene>
    <name evidence="1" type="ORF">C489_07615</name>
</gene>
<dbReference type="PATRIC" id="fig|1227496.3.peg.1542"/>
<keyword evidence="2" id="KW-1185">Reference proteome</keyword>
<evidence type="ECO:0000313" key="1">
    <source>
        <dbReference type="EMBL" id="ELY68550.1"/>
    </source>
</evidence>
<dbReference type="RefSeq" id="WP_006430593.1">
    <property type="nucleotide sequence ID" value="NZ_AOID01000022.1"/>
</dbReference>
<sequence>MSSAARPLSEPRVLAHAKRRLFPDEDEPTAYAVADTQFAQAEWLPGRPVDAAVRDRLAPFNHVQIGGGYPDLVGVRTLESDLLAVERLGDDPPLIAVEAKGETSGGVDTQRGIVQAYDRLHEANAAYLAAPAAAIAETDRTLARELNVGVLGVDAAGTVDALEVPRVVGNRTTTEATAIRFQASAQGVADKSFGLNHPKNYLGYPLAHHAAGDTETLLSEYKVVSAVESARQGAAFLGLIEDGVGTEGVELTSLGEEVVRFAAGRYGSVEAALEEFENWYRSGTRFVDLAPAWGQLARRVVFDYRATELLVRELQCIHEDGIAEPSLVDLVEYLHELHPTFTVELFVRGTDGVRSRVLTEDGDLRRAALEDGSVYHSPTVFQLKAMLYHSGILTERGAEPSRLEPLEDVWALREPV</sequence>